<evidence type="ECO:0000256" key="3">
    <source>
        <dbReference type="ARBA" id="ARBA00022801"/>
    </source>
</evidence>
<evidence type="ECO:0000259" key="5">
    <source>
        <dbReference type="Pfam" id="PF16875"/>
    </source>
</evidence>
<dbReference type="Pfam" id="PF02065">
    <property type="entry name" value="Melibiase"/>
    <property type="match status" value="1"/>
</dbReference>
<keyword evidence="7" id="KW-1185">Reference proteome</keyword>
<dbReference type="InterPro" id="IPR031704">
    <property type="entry name" value="Glyco_hydro_36_N"/>
</dbReference>
<dbReference type="InterPro" id="IPR017853">
    <property type="entry name" value="GH"/>
</dbReference>
<dbReference type="InterPro" id="IPR002252">
    <property type="entry name" value="Glyco_hydro_36"/>
</dbReference>
<protein>
    <recommendedName>
        <fullName evidence="2">alpha-galactosidase</fullName>
        <ecNumber evidence="2">3.2.1.22</ecNumber>
    </recommendedName>
</protein>
<evidence type="ECO:0000313" key="7">
    <source>
        <dbReference type="Proteomes" id="UP001244427"/>
    </source>
</evidence>
<dbReference type="Gene3D" id="3.20.20.70">
    <property type="entry name" value="Aldolase class I"/>
    <property type="match status" value="1"/>
</dbReference>
<dbReference type="Proteomes" id="UP001244427">
    <property type="component" value="Unassembled WGS sequence"/>
</dbReference>
<dbReference type="GO" id="GO:0004557">
    <property type="term" value="F:alpha-galactosidase activity"/>
    <property type="evidence" value="ECO:0007669"/>
    <property type="project" value="UniProtKB-EC"/>
</dbReference>
<dbReference type="RefSeq" id="WP_307293606.1">
    <property type="nucleotide sequence ID" value="NZ_JAUSXV010000001.1"/>
</dbReference>
<comment type="catalytic activity">
    <reaction evidence="1">
        <text>Hydrolysis of terminal, non-reducing alpha-D-galactose residues in alpha-D-galactosides, including galactose oligosaccharides, galactomannans and galactolipids.</text>
        <dbReference type="EC" id="3.2.1.22"/>
    </reaction>
</comment>
<proteinExistence type="predicted"/>
<dbReference type="Pfam" id="PF16875">
    <property type="entry name" value="Glyco_hydro_36N"/>
    <property type="match status" value="1"/>
</dbReference>
<evidence type="ECO:0000313" key="6">
    <source>
        <dbReference type="EMBL" id="MDQ0646528.1"/>
    </source>
</evidence>
<dbReference type="CDD" id="cd14791">
    <property type="entry name" value="GH36"/>
    <property type="match status" value="1"/>
</dbReference>
<dbReference type="AlphaFoldDB" id="A0AAW8ESQ2"/>
<gene>
    <name evidence="6" type="ORF">QFZ53_000724</name>
</gene>
<dbReference type="PANTHER" id="PTHR43053:SF3">
    <property type="entry name" value="ALPHA-GALACTOSIDASE C-RELATED"/>
    <property type="match status" value="1"/>
</dbReference>
<accession>A0AAW8ESQ2</accession>
<evidence type="ECO:0000256" key="1">
    <source>
        <dbReference type="ARBA" id="ARBA00001255"/>
    </source>
</evidence>
<dbReference type="PANTHER" id="PTHR43053">
    <property type="entry name" value="GLYCOSIDASE FAMILY 31"/>
    <property type="match status" value="1"/>
</dbReference>
<keyword evidence="3 6" id="KW-0378">Hydrolase</keyword>
<dbReference type="EMBL" id="JAUSXV010000001">
    <property type="protein sequence ID" value="MDQ0646528.1"/>
    <property type="molecule type" value="Genomic_DNA"/>
</dbReference>
<dbReference type="SUPFAM" id="SSF51445">
    <property type="entry name" value="(Trans)glycosidases"/>
    <property type="match status" value="1"/>
</dbReference>
<name>A0AAW8ESQ2_9MICO</name>
<comment type="caution">
    <text evidence="6">The sequence shown here is derived from an EMBL/GenBank/DDBJ whole genome shotgun (WGS) entry which is preliminary data.</text>
</comment>
<dbReference type="InterPro" id="IPR050985">
    <property type="entry name" value="Alpha-glycosidase_related"/>
</dbReference>
<keyword evidence="4 6" id="KW-0326">Glycosidase</keyword>
<dbReference type="GO" id="GO:0016052">
    <property type="term" value="P:carbohydrate catabolic process"/>
    <property type="evidence" value="ECO:0007669"/>
    <property type="project" value="InterPro"/>
</dbReference>
<feature type="domain" description="Glycosyl hydrolase family 36 N-terminal" evidence="5">
    <location>
        <begin position="72"/>
        <end position="160"/>
    </location>
</feature>
<dbReference type="Gene3D" id="2.70.98.60">
    <property type="entry name" value="alpha-galactosidase from lactobacil brevis"/>
    <property type="match status" value="1"/>
</dbReference>
<dbReference type="EC" id="3.2.1.22" evidence="2"/>
<dbReference type="InterPro" id="IPR013785">
    <property type="entry name" value="Aldolase_TIM"/>
</dbReference>
<evidence type="ECO:0000256" key="4">
    <source>
        <dbReference type="ARBA" id="ARBA00023295"/>
    </source>
</evidence>
<evidence type="ECO:0000256" key="2">
    <source>
        <dbReference type="ARBA" id="ARBA00012755"/>
    </source>
</evidence>
<organism evidence="6 7">
    <name type="scientific">Microbacterium natoriense</name>
    <dbReference type="NCBI Taxonomy" id="284570"/>
    <lineage>
        <taxon>Bacteria</taxon>
        <taxon>Bacillati</taxon>
        <taxon>Actinomycetota</taxon>
        <taxon>Actinomycetes</taxon>
        <taxon>Micrococcales</taxon>
        <taxon>Microbacteriaceae</taxon>
        <taxon>Microbacterium</taxon>
    </lineage>
</organism>
<reference evidence="6 7" key="1">
    <citation type="submission" date="2023-07" db="EMBL/GenBank/DDBJ databases">
        <title>Comparative genomics of wheat-associated soil bacteria to identify genetic determinants of phenazine resistance.</title>
        <authorList>
            <person name="Mouncey N."/>
        </authorList>
    </citation>
    <scope>NUCLEOTIDE SEQUENCE [LARGE SCALE GENOMIC DNA]</scope>
    <source>
        <strain evidence="6 7">W4I9-1</strain>
    </source>
</reference>
<dbReference type="InterPro" id="IPR038417">
    <property type="entry name" value="Alpga-gal_N_sf"/>
</dbReference>
<sequence length="690" mass="74592">MTLNWSSGRLSLQFSGAAPGAGAPVGLSRLALGDGQSAVRDHPLVDVFTAGEQRERTSQAFVLSAVGHRLRYVDHDAQDDVLRIRQRDTVTGLEVVSELRVRAGADAVQWRHTVRNGGARAITVTAISSIMIELADRDGVGLLWAESEWLAENRWHEQALVDALPGLGLAAHGQDARGRFVRSSHGSWSSGEYLPVGVLARSGGPSLAWQIETSAGWSWELGQTQASVILSASGPSDLEHQFAERLEPGAEFTSEPAGLAIAAGGRDDAFAALTRYRRTLRELRPVDRGLPVIYNDYMNTLDGQPSSAALLPLIESAAEAGAEYFCIDAGWFTDATDYWSAIGVWEEAPSRFAGGLAELIDTIRTRGMRPGLWLEPEIVGVDSPAASTLPEEAFFQRMGERVVEAHRYHLDLRHPAARAHVDEAIDRLVRDFGIDYIKLDYNINPGVGTDRDAAGAGAGLLGHTRALREWLLDVQARHPELLVENCASGAMRMDYALLSVAHLQSTSDQQDFRLYPVIAAAAPAAVLPEQAANWAYPATSMSDAETAYSLIGGIAGRMMLSGFLHELRPAQQRLVHQAVALQKTWRERLASSDPIWPLGLPGWDADVIALALRAGAADPDAPDTMLAVWSRGDAQRVVLSGLEPEAVECVFPADADDWAPAIDGGDLVIEVPAGHSARIFAVHRNRENRG</sequence>